<reference evidence="2" key="1">
    <citation type="submission" date="2017-06" db="EMBL/GenBank/DDBJ databases">
        <authorList>
            <person name="Cremers G."/>
        </authorList>
    </citation>
    <scope>NUCLEOTIDE SEQUENCE [LARGE SCALE GENOMIC DNA]</scope>
</reference>
<evidence type="ECO:0000313" key="2">
    <source>
        <dbReference type="Proteomes" id="UP000218615"/>
    </source>
</evidence>
<protein>
    <submittedName>
        <fullName evidence="1">Uncharacterized protein</fullName>
    </submittedName>
</protein>
<accession>A0A284VT25</accession>
<name>A0A284VT25_9EURY</name>
<dbReference type="RefSeq" id="WP_179294030.1">
    <property type="nucleotide sequence ID" value="NZ_FZMP01000219.1"/>
</dbReference>
<proteinExistence type="predicted"/>
<dbReference type="EMBL" id="FZMP01000219">
    <property type="protein sequence ID" value="SNQ62348.1"/>
    <property type="molecule type" value="Genomic_DNA"/>
</dbReference>
<keyword evidence="2" id="KW-1185">Reference proteome</keyword>
<evidence type="ECO:0000313" key="1">
    <source>
        <dbReference type="EMBL" id="SNQ62348.1"/>
    </source>
</evidence>
<dbReference type="AlphaFoldDB" id="A0A284VT25"/>
<sequence length="52" mass="6066">MKLKKYEAKDEDELLKLIDEDPDKLKGWEGPIEAHLKCVRYPPKKSSITIPK</sequence>
<organism evidence="1 2">
    <name type="scientific">Candidatus Methanoperedens nitratireducens</name>
    <dbReference type="NCBI Taxonomy" id="1392998"/>
    <lineage>
        <taxon>Archaea</taxon>
        <taxon>Methanobacteriati</taxon>
        <taxon>Methanobacteriota</taxon>
        <taxon>Stenosarchaea group</taxon>
        <taxon>Methanomicrobia</taxon>
        <taxon>Methanosarcinales</taxon>
        <taxon>ANME-2 cluster</taxon>
        <taxon>Candidatus Methanoperedentaceae</taxon>
        <taxon>Candidatus Methanoperedens</taxon>
    </lineage>
</organism>
<gene>
    <name evidence="1" type="ORF">MNV_700002</name>
</gene>
<dbReference type="Proteomes" id="UP000218615">
    <property type="component" value="Unassembled WGS sequence"/>
</dbReference>